<dbReference type="PANTHER" id="PTHR11019">
    <property type="entry name" value="HTH-TYPE TRANSCRIPTIONAL REGULATOR NIMR"/>
    <property type="match status" value="1"/>
</dbReference>
<dbReference type="SUPFAM" id="SSF46689">
    <property type="entry name" value="Homeodomain-like"/>
    <property type="match status" value="1"/>
</dbReference>
<dbReference type="PROSITE" id="PS00041">
    <property type="entry name" value="HTH_ARAC_FAMILY_1"/>
    <property type="match status" value="1"/>
</dbReference>
<dbReference type="PROSITE" id="PS01124">
    <property type="entry name" value="HTH_ARAC_FAMILY_2"/>
    <property type="match status" value="1"/>
</dbReference>
<dbReference type="Proteomes" id="UP001595528">
    <property type="component" value="Unassembled WGS sequence"/>
</dbReference>
<dbReference type="Gene3D" id="1.10.10.60">
    <property type="entry name" value="Homeodomain-like"/>
    <property type="match status" value="1"/>
</dbReference>
<dbReference type="RefSeq" id="WP_379897639.1">
    <property type="nucleotide sequence ID" value="NZ_JBHRTR010000005.1"/>
</dbReference>
<dbReference type="Pfam" id="PF12833">
    <property type="entry name" value="HTH_18"/>
    <property type="match status" value="1"/>
</dbReference>
<dbReference type="InterPro" id="IPR018060">
    <property type="entry name" value="HTH_AraC"/>
</dbReference>
<feature type="domain" description="HTH araC/xylS-type" evidence="4">
    <location>
        <begin position="180"/>
        <end position="277"/>
    </location>
</feature>
<dbReference type="SMART" id="SM00342">
    <property type="entry name" value="HTH_ARAC"/>
    <property type="match status" value="1"/>
</dbReference>
<comment type="caution">
    <text evidence="5">The sequence shown here is derived from an EMBL/GenBank/DDBJ whole genome shotgun (WGS) entry which is preliminary data.</text>
</comment>
<evidence type="ECO:0000313" key="5">
    <source>
        <dbReference type="EMBL" id="MFC3225898.1"/>
    </source>
</evidence>
<sequence length="289" mass="30679">MGRDIATAMRSAGPIDAAAARVLAMAAEAEGGPPVAAMARDFAPGHRIPPHRHRRAQLIYAATGVLRVSTASGTWITPPQRAVWMPAGIEHRIDMVGAVAMRTLYLRAPAAAAMPRECAVVAVRPLLRELILAMVEVDMSGDTPPARRRRRLLTALIRNELRTVPVVPLRIPMPADPRLSRLCAAILAEPAAERSLEEWGAEVGASARTLARLARQELGMSLGAWRQQVRLAEAVAQMATGEPVARAAARAGYASASAFSAMFRRALGTTPKAYLREGGGSAEPAAAAQ</sequence>
<dbReference type="EMBL" id="JBHRTR010000005">
    <property type="protein sequence ID" value="MFC3225898.1"/>
    <property type="molecule type" value="Genomic_DNA"/>
</dbReference>
<dbReference type="PANTHER" id="PTHR11019:SF159">
    <property type="entry name" value="TRANSCRIPTIONAL REGULATOR-RELATED"/>
    <property type="match status" value="1"/>
</dbReference>
<evidence type="ECO:0000256" key="1">
    <source>
        <dbReference type="ARBA" id="ARBA00023015"/>
    </source>
</evidence>
<dbReference type="Pfam" id="PF02311">
    <property type="entry name" value="AraC_binding"/>
    <property type="match status" value="1"/>
</dbReference>
<dbReference type="InterPro" id="IPR014710">
    <property type="entry name" value="RmlC-like_jellyroll"/>
</dbReference>
<proteinExistence type="predicted"/>
<organism evidence="5 6">
    <name type="scientific">Marinibaculum pumilum</name>
    <dbReference type="NCBI Taxonomy" id="1766165"/>
    <lineage>
        <taxon>Bacteria</taxon>
        <taxon>Pseudomonadati</taxon>
        <taxon>Pseudomonadota</taxon>
        <taxon>Alphaproteobacteria</taxon>
        <taxon>Rhodospirillales</taxon>
        <taxon>Rhodospirillaceae</taxon>
        <taxon>Marinibaculum</taxon>
    </lineage>
</organism>
<evidence type="ECO:0000259" key="4">
    <source>
        <dbReference type="PROSITE" id="PS01124"/>
    </source>
</evidence>
<dbReference type="CDD" id="cd06124">
    <property type="entry name" value="cupin_NimR-like_N"/>
    <property type="match status" value="1"/>
</dbReference>
<name>A0ABV7KU86_9PROT</name>
<dbReference type="SUPFAM" id="SSF51182">
    <property type="entry name" value="RmlC-like cupins"/>
    <property type="match status" value="1"/>
</dbReference>
<dbReference type="InterPro" id="IPR018062">
    <property type="entry name" value="HTH_AraC-typ_CS"/>
</dbReference>
<dbReference type="InterPro" id="IPR003313">
    <property type="entry name" value="AraC-bd"/>
</dbReference>
<dbReference type="InterPro" id="IPR009057">
    <property type="entry name" value="Homeodomain-like_sf"/>
</dbReference>
<dbReference type="InterPro" id="IPR011051">
    <property type="entry name" value="RmlC_Cupin_sf"/>
</dbReference>
<evidence type="ECO:0000256" key="3">
    <source>
        <dbReference type="ARBA" id="ARBA00023163"/>
    </source>
</evidence>
<keyword evidence="1" id="KW-0805">Transcription regulation</keyword>
<dbReference type="Gene3D" id="2.60.120.10">
    <property type="entry name" value="Jelly Rolls"/>
    <property type="match status" value="1"/>
</dbReference>
<evidence type="ECO:0000313" key="6">
    <source>
        <dbReference type="Proteomes" id="UP001595528"/>
    </source>
</evidence>
<keyword evidence="6" id="KW-1185">Reference proteome</keyword>
<protein>
    <submittedName>
        <fullName evidence="5">AraC family transcriptional regulator</fullName>
    </submittedName>
</protein>
<reference evidence="6" key="1">
    <citation type="journal article" date="2019" name="Int. J. Syst. Evol. Microbiol.">
        <title>The Global Catalogue of Microorganisms (GCM) 10K type strain sequencing project: providing services to taxonomists for standard genome sequencing and annotation.</title>
        <authorList>
            <consortium name="The Broad Institute Genomics Platform"/>
            <consortium name="The Broad Institute Genome Sequencing Center for Infectious Disease"/>
            <person name="Wu L."/>
            <person name="Ma J."/>
        </authorList>
    </citation>
    <scope>NUCLEOTIDE SEQUENCE [LARGE SCALE GENOMIC DNA]</scope>
    <source>
        <strain evidence="6">KCTC 42964</strain>
    </source>
</reference>
<keyword evidence="3" id="KW-0804">Transcription</keyword>
<evidence type="ECO:0000256" key="2">
    <source>
        <dbReference type="ARBA" id="ARBA00023125"/>
    </source>
</evidence>
<gene>
    <name evidence="5" type="ORF">ACFOGJ_01560</name>
</gene>
<accession>A0ABV7KU86</accession>
<keyword evidence="2" id="KW-0238">DNA-binding</keyword>